<dbReference type="GO" id="GO:0009636">
    <property type="term" value="P:response to toxic substance"/>
    <property type="evidence" value="ECO:0007669"/>
    <property type="project" value="InterPro"/>
</dbReference>
<keyword evidence="2" id="KW-1003">Cell membrane</keyword>
<dbReference type="AlphaFoldDB" id="A0A5B8I2N3"/>
<accession>A0A5B8I2N3</accession>
<comment type="similarity">
    <text evidence="1">Belongs to the EcnA/EcnB lipoprotein family.</text>
</comment>
<name>A0A5B8I2N3_9GAMM</name>
<protein>
    <submittedName>
        <fullName evidence="8">Entericidin A/B family lipoprotein</fullName>
    </submittedName>
</protein>
<proteinExistence type="inferred from homology"/>
<evidence type="ECO:0000313" key="9">
    <source>
        <dbReference type="Proteomes" id="UP000320591"/>
    </source>
</evidence>
<gene>
    <name evidence="8" type="ORF">Dpoa569_0000728</name>
</gene>
<evidence type="ECO:0000256" key="6">
    <source>
        <dbReference type="ARBA" id="ARBA00023288"/>
    </source>
</evidence>
<dbReference type="PROSITE" id="PS51257">
    <property type="entry name" value="PROKAR_LIPOPROTEIN"/>
    <property type="match status" value="1"/>
</dbReference>
<feature type="signal peptide" evidence="7">
    <location>
        <begin position="1"/>
        <end position="19"/>
    </location>
</feature>
<organism evidence="8 9">
    <name type="scientific">Dickeya poaceiphila</name>
    <dbReference type="NCBI Taxonomy" id="568768"/>
    <lineage>
        <taxon>Bacteria</taxon>
        <taxon>Pseudomonadati</taxon>
        <taxon>Pseudomonadota</taxon>
        <taxon>Gammaproteobacteria</taxon>
        <taxon>Enterobacterales</taxon>
        <taxon>Pectobacteriaceae</taxon>
        <taxon>Dickeya</taxon>
    </lineage>
</organism>
<keyword evidence="5" id="KW-0564">Palmitate</keyword>
<dbReference type="KEGG" id="dic:Dpoa569_0000728"/>
<evidence type="ECO:0000313" key="8">
    <source>
        <dbReference type="EMBL" id="QDX29024.1"/>
    </source>
</evidence>
<evidence type="ECO:0000256" key="3">
    <source>
        <dbReference type="ARBA" id="ARBA00022729"/>
    </source>
</evidence>
<evidence type="ECO:0000256" key="1">
    <source>
        <dbReference type="ARBA" id="ARBA00010296"/>
    </source>
</evidence>
<dbReference type="InterPro" id="IPR012556">
    <property type="entry name" value="Entericidin"/>
</dbReference>
<sequence>MKIVMLLIATAFMATTLSGCNTARGFGQDIQKLGSTISHSAS</sequence>
<keyword evidence="3 7" id="KW-0732">Signal</keyword>
<evidence type="ECO:0000256" key="4">
    <source>
        <dbReference type="ARBA" id="ARBA00023136"/>
    </source>
</evidence>
<keyword evidence="9" id="KW-1185">Reference proteome</keyword>
<keyword evidence="6 8" id="KW-0449">Lipoprotein</keyword>
<dbReference type="Pfam" id="PF08085">
    <property type="entry name" value="Entericidin"/>
    <property type="match status" value="1"/>
</dbReference>
<evidence type="ECO:0000256" key="2">
    <source>
        <dbReference type="ARBA" id="ARBA00022475"/>
    </source>
</evidence>
<keyword evidence="4" id="KW-0472">Membrane</keyword>
<evidence type="ECO:0000256" key="7">
    <source>
        <dbReference type="SAM" id="SignalP"/>
    </source>
</evidence>
<evidence type="ECO:0000256" key="5">
    <source>
        <dbReference type="ARBA" id="ARBA00023139"/>
    </source>
</evidence>
<dbReference type="EMBL" id="CP042220">
    <property type="protein sequence ID" value="QDX29024.1"/>
    <property type="molecule type" value="Genomic_DNA"/>
</dbReference>
<reference evidence="8 9" key="1">
    <citation type="journal article" date="2019" name="Environ. Microbiol.">
        <title>The phytopathogenic nature of Dickeya aquatica 174/2 and the dynamic early evolution of Dickeya pathogenicity.</title>
        <authorList>
            <person name="Duprey A."/>
            <person name="Taib N."/>
            <person name="Leonard S."/>
            <person name="Garin T."/>
            <person name="Flandrois J.P."/>
            <person name="Nasser W."/>
            <person name="Brochier-Armanet C."/>
            <person name="Reverchon S."/>
        </authorList>
    </citation>
    <scope>NUCLEOTIDE SEQUENCE [LARGE SCALE GENOMIC DNA]</scope>
    <source>
        <strain evidence="8 9">NCPPB 569</strain>
    </source>
</reference>
<feature type="chain" id="PRO_5023016406" evidence="7">
    <location>
        <begin position="20"/>
        <end position="42"/>
    </location>
</feature>
<dbReference type="OrthoDB" id="9181810at2"/>
<dbReference type="GO" id="GO:0016020">
    <property type="term" value="C:membrane"/>
    <property type="evidence" value="ECO:0007669"/>
    <property type="project" value="InterPro"/>
</dbReference>
<dbReference type="Proteomes" id="UP000320591">
    <property type="component" value="Chromosome"/>
</dbReference>